<dbReference type="OrthoDB" id="1733918at2759"/>
<accession>A0A6A4QGF5</accession>
<reference evidence="2" key="1">
    <citation type="journal article" date="2020" name="Nat. Commun.">
        <title>Genome sequence of the cluster root forming white lupin.</title>
        <authorList>
            <person name="Hufnagel B."/>
            <person name="Marques A."/>
            <person name="Soriano A."/>
            <person name="Marques L."/>
            <person name="Divol F."/>
            <person name="Doumas P."/>
            <person name="Sallet E."/>
            <person name="Mancinotti D."/>
            <person name="Carrere S."/>
            <person name="Marande W."/>
            <person name="Arribat S."/>
            <person name="Keller J."/>
            <person name="Huneau C."/>
            <person name="Blein T."/>
            <person name="Aime D."/>
            <person name="Laguerre M."/>
            <person name="Taylor J."/>
            <person name="Schubert V."/>
            <person name="Nelson M."/>
            <person name="Geu-Flores F."/>
            <person name="Crespi M."/>
            <person name="Gallardo-Guerrero K."/>
            <person name="Delaux P.-M."/>
            <person name="Salse J."/>
            <person name="Berges H."/>
            <person name="Guyot R."/>
            <person name="Gouzy J."/>
            <person name="Peret B."/>
        </authorList>
    </citation>
    <scope>NUCLEOTIDE SEQUENCE [LARGE SCALE GENOMIC DNA]</scope>
    <source>
        <strain evidence="2">cv. Amiga</strain>
    </source>
</reference>
<dbReference type="SUPFAM" id="SSF46689">
    <property type="entry name" value="Homeodomain-like"/>
    <property type="match status" value="1"/>
</dbReference>
<keyword evidence="2" id="KW-1185">Reference proteome</keyword>
<dbReference type="NCBIfam" id="TIGR01565">
    <property type="entry name" value="homeo_ZF_HD"/>
    <property type="match status" value="1"/>
</dbReference>
<dbReference type="InterPro" id="IPR009057">
    <property type="entry name" value="Homeodomain-like_sf"/>
</dbReference>
<dbReference type="InterPro" id="IPR006455">
    <property type="entry name" value="Homeodomain_ZF_HD"/>
</dbReference>
<dbReference type="GO" id="GO:0000976">
    <property type="term" value="F:transcription cis-regulatory region binding"/>
    <property type="evidence" value="ECO:0007669"/>
    <property type="project" value="TreeGrafter"/>
</dbReference>
<protein>
    <submittedName>
        <fullName evidence="1">Putative transcription factor ZF-HD family</fullName>
    </submittedName>
</protein>
<dbReference type="AlphaFoldDB" id="A0A6A4QGF5"/>
<gene>
    <name evidence="1" type="ORF">Lalb_Chr05g0212761</name>
</gene>
<dbReference type="PANTHER" id="PTHR31948">
    <property type="entry name" value="ZINC-FINGER HOMEODOMAIN PROTEIN 2"/>
    <property type="match status" value="1"/>
</dbReference>
<dbReference type="GO" id="GO:0003700">
    <property type="term" value="F:DNA-binding transcription factor activity"/>
    <property type="evidence" value="ECO:0007669"/>
    <property type="project" value="TreeGrafter"/>
</dbReference>
<dbReference type="Gene3D" id="1.10.10.60">
    <property type="entry name" value="Homeodomain-like"/>
    <property type="match status" value="1"/>
</dbReference>
<organism evidence="1 2">
    <name type="scientific">Lupinus albus</name>
    <name type="common">White lupine</name>
    <name type="synonym">Lupinus termis</name>
    <dbReference type="NCBI Taxonomy" id="3870"/>
    <lineage>
        <taxon>Eukaryota</taxon>
        <taxon>Viridiplantae</taxon>
        <taxon>Streptophyta</taxon>
        <taxon>Embryophyta</taxon>
        <taxon>Tracheophyta</taxon>
        <taxon>Spermatophyta</taxon>
        <taxon>Magnoliopsida</taxon>
        <taxon>eudicotyledons</taxon>
        <taxon>Gunneridae</taxon>
        <taxon>Pentapetalae</taxon>
        <taxon>rosids</taxon>
        <taxon>fabids</taxon>
        <taxon>Fabales</taxon>
        <taxon>Fabaceae</taxon>
        <taxon>Papilionoideae</taxon>
        <taxon>50 kb inversion clade</taxon>
        <taxon>genistoids sensu lato</taxon>
        <taxon>core genistoids</taxon>
        <taxon>Genisteae</taxon>
        <taxon>Lupinus</taxon>
    </lineage>
</organism>
<dbReference type="Proteomes" id="UP000447434">
    <property type="component" value="Chromosome 5"/>
</dbReference>
<dbReference type="EMBL" id="WOCE01000005">
    <property type="protein sequence ID" value="KAE9612981.1"/>
    <property type="molecule type" value="Genomic_DNA"/>
</dbReference>
<dbReference type="GO" id="GO:0005634">
    <property type="term" value="C:nucleus"/>
    <property type="evidence" value="ECO:0007669"/>
    <property type="project" value="TreeGrafter"/>
</dbReference>
<proteinExistence type="predicted"/>
<comment type="caution">
    <text evidence="1">The sequence shown here is derived from an EMBL/GenBank/DDBJ whole genome shotgun (WGS) entry which is preliminary data.</text>
</comment>
<sequence>MMVFAEKLGWKIQKQDEQEVQQFCSQVGLRNQVFKVWMHNNKQALKKRQM</sequence>
<evidence type="ECO:0000313" key="1">
    <source>
        <dbReference type="EMBL" id="KAE9612981.1"/>
    </source>
</evidence>
<dbReference type="GO" id="GO:0050793">
    <property type="term" value="P:regulation of developmental process"/>
    <property type="evidence" value="ECO:0007669"/>
    <property type="project" value="TreeGrafter"/>
</dbReference>
<evidence type="ECO:0000313" key="2">
    <source>
        <dbReference type="Proteomes" id="UP000447434"/>
    </source>
</evidence>
<name>A0A6A4QGF5_LUPAL</name>
<dbReference type="PANTHER" id="PTHR31948:SF119">
    <property type="entry name" value="ZINC-FINGER HOMEODOMAIN PROTEIN 6-LIKE"/>
    <property type="match status" value="1"/>
</dbReference>